<feature type="non-terminal residue" evidence="1">
    <location>
        <position position="1"/>
    </location>
</feature>
<protein>
    <submittedName>
        <fullName evidence="1">Uncharacterized protein</fullName>
    </submittedName>
</protein>
<feature type="non-terminal residue" evidence="1">
    <location>
        <position position="30"/>
    </location>
</feature>
<sequence length="30" mass="3487">VNLTSEYYEHLLLSDTTPTKLVEGSFRFLL</sequence>
<dbReference type="AlphaFoldDB" id="A0A382I500"/>
<accession>A0A382I500</accession>
<proteinExistence type="predicted"/>
<gene>
    <name evidence="1" type="ORF">METZ01_LOCUS247628</name>
</gene>
<organism evidence="1">
    <name type="scientific">marine metagenome</name>
    <dbReference type="NCBI Taxonomy" id="408172"/>
    <lineage>
        <taxon>unclassified sequences</taxon>
        <taxon>metagenomes</taxon>
        <taxon>ecological metagenomes</taxon>
    </lineage>
</organism>
<reference evidence="1" key="1">
    <citation type="submission" date="2018-05" db="EMBL/GenBank/DDBJ databases">
        <authorList>
            <person name="Lanie J.A."/>
            <person name="Ng W.-L."/>
            <person name="Kazmierczak K.M."/>
            <person name="Andrzejewski T.M."/>
            <person name="Davidsen T.M."/>
            <person name="Wayne K.J."/>
            <person name="Tettelin H."/>
            <person name="Glass J.I."/>
            <person name="Rusch D."/>
            <person name="Podicherti R."/>
            <person name="Tsui H.-C.T."/>
            <person name="Winkler M.E."/>
        </authorList>
    </citation>
    <scope>NUCLEOTIDE SEQUENCE</scope>
</reference>
<dbReference type="EMBL" id="UINC01065283">
    <property type="protein sequence ID" value="SVB94774.1"/>
    <property type="molecule type" value="Genomic_DNA"/>
</dbReference>
<evidence type="ECO:0000313" key="1">
    <source>
        <dbReference type="EMBL" id="SVB94774.1"/>
    </source>
</evidence>
<name>A0A382I500_9ZZZZ</name>